<evidence type="ECO:0000259" key="2">
    <source>
        <dbReference type="Pfam" id="PF13391"/>
    </source>
</evidence>
<feature type="compositionally biased region" description="Polar residues" evidence="1">
    <location>
        <begin position="380"/>
        <end position="393"/>
    </location>
</feature>
<dbReference type="AlphaFoldDB" id="A0A3N4LLK3"/>
<dbReference type="OrthoDB" id="5357295at2759"/>
<dbReference type="CDD" id="cd00085">
    <property type="entry name" value="HNHc"/>
    <property type="match status" value="1"/>
</dbReference>
<proteinExistence type="predicted"/>
<feature type="region of interest" description="Disordered" evidence="1">
    <location>
        <begin position="323"/>
        <end position="408"/>
    </location>
</feature>
<reference evidence="3 4" key="1">
    <citation type="journal article" date="2018" name="Nat. Ecol. Evol.">
        <title>Pezizomycetes genomes reveal the molecular basis of ectomycorrhizal truffle lifestyle.</title>
        <authorList>
            <person name="Murat C."/>
            <person name="Payen T."/>
            <person name="Noel B."/>
            <person name="Kuo A."/>
            <person name="Morin E."/>
            <person name="Chen J."/>
            <person name="Kohler A."/>
            <person name="Krizsan K."/>
            <person name="Balestrini R."/>
            <person name="Da Silva C."/>
            <person name="Montanini B."/>
            <person name="Hainaut M."/>
            <person name="Levati E."/>
            <person name="Barry K.W."/>
            <person name="Belfiori B."/>
            <person name="Cichocki N."/>
            <person name="Clum A."/>
            <person name="Dockter R.B."/>
            <person name="Fauchery L."/>
            <person name="Guy J."/>
            <person name="Iotti M."/>
            <person name="Le Tacon F."/>
            <person name="Lindquist E.A."/>
            <person name="Lipzen A."/>
            <person name="Malagnac F."/>
            <person name="Mello A."/>
            <person name="Molinier V."/>
            <person name="Miyauchi S."/>
            <person name="Poulain J."/>
            <person name="Riccioni C."/>
            <person name="Rubini A."/>
            <person name="Sitrit Y."/>
            <person name="Splivallo R."/>
            <person name="Traeger S."/>
            <person name="Wang M."/>
            <person name="Zifcakova L."/>
            <person name="Wipf D."/>
            <person name="Zambonelli A."/>
            <person name="Paolocci F."/>
            <person name="Nowrousian M."/>
            <person name="Ottonello S."/>
            <person name="Baldrian P."/>
            <person name="Spatafora J.W."/>
            <person name="Henrissat B."/>
            <person name="Nagy L.G."/>
            <person name="Aury J.M."/>
            <person name="Wincker P."/>
            <person name="Grigoriev I.V."/>
            <person name="Bonfante P."/>
            <person name="Martin F.M."/>
        </authorList>
    </citation>
    <scope>NUCLEOTIDE SEQUENCE [LARGE SCALE GENOMIC DNA]</scope>
    <source>
        <strain evidence="3 4">ATCC MYA-4762</strain>
    </source>
</reference>
<dbReference type="InterPro" id="IPR003615">
    <property type="entry name" value="HNH_nuc"/>
</dbReference>
<accession>A0A3N4LLK3</accession>
<organism evidence="3 4">
    <name type="scientific">Terfezia boudieri ATCC MYA-4762</name>
    <dbReference type="NCBI Taxonomy" id="1051890"/>
    <lineage>
        <taxon>Eukaryota</taxon>
        <taxon>Fungi</taxon>
        <taxon>Dikarya</taxon>
        <taxon>Ascomycota</taxon>
        <taxon>Pezizomycotina</taxon>
        <taxon>Pezizomycetes</taxon>
        <taxon>Pezizales</taxon>
        <taxon>Pezizaceae</taxon>
        <taxon>Terfezia</taxon>
    </lineage>
</organism>
<dbReference type="InParanoid" id="A0A3N4LLK3"/>
<evidence type="ECO:0000313" key="4">
    <source>
        <dbReference type="Proteomes" id="UP000267821"/>
    </source>
</evidence>
<gene>
    <name evidence="3" type="ORF">L211DRAFT_235571</name>
</gene>
<keyword evidence="4" id="KW-1185">Reference proteome</keyword>
<evidence type="ECO:0000256" key="1">
    <source>
        <dbReference type="SAM" id="MobiDB-lite"/>
    </source>
</evidence>
<sequence length="433" mass="47079">MATKSKAWFKIINPESKWGRVTLEGIESRGVEGEMTIKGDVAEPVLPVELTLGQGVGLGLLDAGIPRDMAEGSRSEAGVAGPSRSGGNMAAVLAGSCTSRSRSSRRSSILGVGSASFTDPTSTTKSEVAEREGGTCWLCGRIDDDSGALEVAHHISRIAIRRFLYYKGINVLPATLTHLAHPDNLILLCTVCHHAFDAAHPSWVMVPTEETLNVYIQHEQRDYQSRRQAGLRGERQLRTLPNIDKGVVLYQPCILSEGFPLMEPSLKPSTWPKIWGGEPTAVIIKALLGLFQPCEPQAISRPGHEDVTISVPGALDTKCAQLNKLWSRPPPQVSEPTPSKGKKRVRGVDEEDKGKGGEEDDGVEGYGREGRREKRSRVKSQVTPSDRNLQSQRPAKVEFAYGPDSTSQDAIDRALGCLEKHPDSKRKGEVVLL</sequence>
<dbReference type="EMBL" id="ML121545">
    <property type="protein sequence ID" value="RPB23676.1"/>
    <property type="molecule type" value="Genomic_DNA"/>
</dbReference>
<feature type="compositionally biased region" description="Basic and acidic residues" evidence="1">
    <location>
        <begin position="346"/>
        <end position="357"/>
    </location>
</feature>
<dbReference type="Pfam" id="PF13391">
    <property type="entry name" value="HNH_2"/>
    <property type="match status" value="1"/>
</dbReference>
<evidence type="ECO:0000313" key="3">
    <source>
        <dbReference type="EMBL" id="RPB23676.1"/>
    </source>
</evidence>
<dbReference type="Proteomes" id="UP000267821">
    <property type="component" value="Unassembled WGS sequence"/>
</dbReference>
<feature type="domain" description="HNH nuclease" evidence="2">
    <location>
        <begin position="136"/>
        <end position="199"/>
    </location>
</feature>
<name>A0A3N4LLK3_9PEZI</name>
<protein>
    <recommendedName>
        <fullName evidence="2">HNH nuclease domain-containing protein</fullName>
    </recommendedName>
</protein>